<evidence type="ECO:0000259" key="1">
    <source>
        <dbReference type="Pfam" id="PF13358"/>
    </source>
</evidence>
<sequence>MLVWDNLNVHRSAAMQAFIDGTDWLTVVYLPSYAPDLNPVEGVWSVVKRGGYANQAFTGIDQMARVVGASLRRVQNLPHVLEGVLAHIGLALTEITDNTQ</sequence>
<dbReference type="Pfam" id="PF13358">
    <property type="entry name" value="DDE_3"/>
    <property type="match status" value="1"/>
</dbReference>
<dbReference type="InterPro" id="IPR036397">
    <property type="entry name" value="RNaseH_sf"/>
</dbReference>
<organism evidence="2 3">
    <name type="scientific">Nocardiopsis aegyptia</name>
    <dbReference type="NCBI Taxonomy" id="220378"/>
    <lineage>
        <taxon>Bacteria</taxon>
        <taxon>Bacillati</taxon>
        <taxon>Actinomycetota</taxon>
        <taxon>Actinomycetes</taxon>
        <taxon>Streptosporangiales</taxon>
        <taxon>Nocardiopsidaceae</taxon>
        <taxon>Nocardiopsis</taxon>
    </lineage>
</organism>
<dbReference type="GO" id="GO:0003676">
    <property type="term" value="F:nucleic acid binding"/>
    <property type="evidence" value="ECO:0007669"/>
    <property type="project" value="InterPro"/>
</dbReference>
<name>A0A7Z0J8V4_9ACTN</name>
<evidence type="ECO:0000313" key="2">
    <source>
        <dbReference type="EMBL" id="NYJ32824.1"/>
    </source>
</evidence>
<gene>
    <name evidence="2" type="ORF">HNR10_000705</name>
</gene>
<dbReference type="InterPro" id="IPR038717">
    <property type="entry name" value="Tc1-like_DDE_dom"/>
</dbReference>
<dbReference type="AlphaFoldDB" id="A0A7Z0J8V4"/>
<dbReference type="RefSeq" id="WP_218897603.1">
    <property type="nucleotide sequence ID" value="NZ_JACCFS010000001.1"/>
</dbReference>
<dbReference type="Proteomes" id="UP000572051">
    <property type="component" value="Unassembled WGS sequence"/>
</dbReference>
<accession>A0A7Z0J8V4</accession>
<evidence type="ECO:0000313" key="3">
    <source>
        <dbReference type="Proteomes" id="UP000572051"/>
    </source>
</evidence>
<proteinExistence type="predicted"/>
<comment type="caution">
    <text evidence="2">The sequence shown here is derived from an EMBL/GenBank/DDBJ whole genome shotgun (WGS) entry which is preliminary data.</text>
</comment>
<keyword evidence="3" id="KW-1185">Reference proteome</keyword>
<dbReference type="Gene3D" id="3.30.420.10">
    <property type="entry name" value="Ribonuclease H-like superfamily/Ribonuclease H"/>
    <property type="match status" value="1"/>
</dbReference>
<protein>
    <submittedName>
        <fullName evidence="2">Transposase</fullName>
    </submittedName>
</protein>
<reference evidence="2 3" key="1">
    <citation type="submission" date="2020-07" db="EMBL/GenBank/DDBJ databases">
        <title>Sequencing the genomes of 1000 actinobacteria strains.</title>
        <authorList>
            <person name="Klenk H.-P."/>
        </authorList>
    </citation>
    <scope>NUCLEOTIDE SEQUENCE [LARGE SCALE GENOMIC DNA]</scope>
    <source>
        <strain evidence="2 3">DSM 44442</strain>
    </source>
</reference>
<dbReference type="EMBL" id="JACCFS010000001">
    <property type="protein sequence ID" value="NYJ32824.1"/>
    <property type="molecule type" value="Genomic_DNA"/>
</dbReference>
<feature type="domain" description="Tc1-like transposase DDE" evidence="1">
    <location>
        <begin position="1"/>
        <end position="62"/>
    </location>
</feature>